<evidence type="ECO:0000256" key="1">
    <source>
        <dbReference type="SAM" id="Phobius"/>
    </source>
</evidence>
<evidence type="ECO:0000313" key="2">
    <source>
        <dbReference type="EMBL" id="CAC5401370.1"/>
    </source>
</evidence>
<keyword evidence="1" id="KW-0812">Transmembrane</keyword>
<keyword evidence="3" id="KW-1185">Reference proteome</keyword>
<dbReference type="Proteomes" id="UP000507470">
    <property type="component" value="Unassembled WGS sequence"/>
</dbReference>
<organism evidence="2 3">
    <name type="scientific">Mytilus coruscus</name>
    <name type="common">Sea mussel</name>
    <dbReference type="NCBI Taxonomy" id="42192"/>
    <lineage>
        <taxon>Eukaryota</taxon>
        <taxon>Metazoa</taxon>
        <taxon>Spiralia</taxon>
        <taxon>Lophotrochozoa</taxon>
        <taxon>Mollusca</taxon>
        <taxon>Bivalvia</taxon>
        <taxon>Autobranchia</taxon>
        <taxon>Pteriomorphia</taxon>
        <taxon>Mytilida</taxon>
        <taxon>Mytiloidea</taxon>
        <taxon>Mytilidae</taxon>
        <taxon>Mytilinae</taxon>
        <taxon>Mytilus</taxon>
    </lineage>
</organism>
<accession>A0A6J8D2J7</accession>
<keyword evidence="1" id="KW-1133">Transmembrane helix</keyword>
<protein>
    <submittedName>
        <fullName evidence="2">Uncharacterized protein</fullName>
    </submittedName>
</protein>
<dbReference type="AlphaFoldDB" id="A0A6J8D2J7"/>
<reference evidence="2 3" key="1">
    <citation type="submission" date="2020-06" db="EMBL/GenBank/DDBJ databases">
        <authorList>
            <person name="Li R."/>
            <person name="Bekaert M."/>
        </authorList>
    </citation>
    <scope>NUCLEOTIDE SEQUENCE [LARGE SCALE GENOMIC DNA]</scope>
    <source>
        <strain evidence="3">wild</strain>
    </source>
</reference>
<sequence>MLISTCYIIFTLCRRKRVRGHATVSRAEKKSCILIVCVMIVFLLAELPRIYVSSTLFSTYRSNLDTQNVALQKTKTELSQRFAACLDDIPNHNISDESCISDYGELPTHYKDGATGKVEDLTLELENRVYWIMDWRYRRQFKQNYFDYLDDVFAAKHVRYARELKEYVKQTFFDIVEKTYCNATEKYLQDIMRNVYFDILHYRCLYTIDNIDNTRIVTVQRTNELYNEHCLGTH</sequence>
<keyword evidence="1" id="KW-0472">Membrane</keyword>
<feature type="transmembrane region" description="Helical" evidence="1">
    <location>
        <begin position="32"/>
        <end position="52"/>
    </location>
</feature>
<evidence type="ECO:0000313" key="3">
    <source>
        <dbReference type="Proteomes" id="UP000507470"/>
    </source>
</evidence>
<name>A0A6J8D2J7_MYTCO</name>
<dbReference type="EMBL" id="CACVKT020006394">
    <property type="protein sequence ID" value="CAC5401370.1"/>
    <property type="molecule type" value="Genomic_DNA"/>
</dbReference>
<gene>
    <name evidence="2" type="ORF">MCOR_35461</name>
</gene>
<proteinExistence type="predicted"/>